<evidence type="ECO:0000313" key="1">
    <source>
        <dbReference type="EMBL" id="AXB73037.1"/>
    </source>
</evidence>
<dbReference type="EMBL" id="MH580295">
    <property type="protein sequence ID" value="AXB73037.1"/>
    <property type="molecule type" value="Genomic_DNA"/>
</dbReference>
<evidence type="ECO:0000313" key="2">
    <source>
        <dbReference type="Proteomes" id="UP000319520"/>
    </source>
</evidence>
<dbReference type="RefSeq" id="YP_010790663.1">
    <property type="nucleotide sequence ID" value="NC_075452.1"/>
</dbReference>
<protein>
    <submittedName>
        <fullName evidence="1">Uncharacterized protein</fullName>
    </submittedName>
</protein>
<keyword evidence="2" id="KW-1185">Reference proteome</keyword>
<name>A0A2Z5E049_9ADEN</name>
<sequence>MGQKAFPWRRVQHVTPQELFPDLAMPYAQVFCFLKRRFNFWGVEVHCTCSRPFSLFCLCLRANAIEHWATLIRNKLGLESMICPYPTTPIYDFTNVGELWGTYSPYCDHQNPLTCLHYLLCHRHVRNHYAIGYIEGGYCIYVYIRRFHWRLKACLRCLERALPFLPFRLSVHCYPFMHVAPIRK</sequence>
<dbReference type="GeneID" id="80528072"/>
<dbReference type="KEGG" id="vg:80528072"/>
<dbReference type="Proteomes" id="UP000319520">
    <property type="component" value="Segment"/>
</dbReference>
<reference evidence="1 2" key="1">
    <citation type="submission" date="2018-07" db="EMBL/GenBank/DDBJ databases">
        <title>Complete genome sequence of a Psittacine Adenovirus-1 identified from a Poicephalus senegalus in Italy.</title>
        <authorList>
            <person name="Milani A."/>
            <person name="Zamperin G."/>
            <person name="Fusaro A."/>
            <person name="Monne I."/>
        </authorList>
    </citation>
    <scope>NUCLEOTIDE SEQUENCE [LARGE SCALE GENOMIC DNA]</scope>
    <source>
        <strain evidence="1">18VIR149_ITA_2018</strain>
    </source>
</reference>
<organism evidence="1 2">
    <name type="scientific">Psittacine adenovirus 1</name>
    <dbReference type="NCBI Taxonomy" id="318592"/>
    <lineage>
        <taxon>Viruses</taxon>
        <taxon>Varidnaviria</taxon>
        <taxon>Bamfordvirae</taxon>
        <taxon>Preplasmiviricota</taxon>
        <taxon>Polisuviricotina</taxon>
        <taxon>Pharingeaviricetes</taxon>
        <taxon>Rowavirales</taxon>
        <taxon>Adenoviridae</taxon>
        <taxon>Aviadenovirus</taxon>
        <taxon>Aviadenovirus senegalense</taxon>
        <taxon>Psittacine aviadenovirus C</taxon>
    </lineage>
</organism>
<accession>A0A2Z5E049</accession>
<proteinExistence type="predicted"/>